<feature type="transmembrane region" description="Helical" evidence="1">
    <location>
        <begin position="103"/>
        <end position="125"/>
    </location>
</feature>
<sequence length="153" mass="16765">MNDPWHDPSGAGVWIPEQQAPTQRAPMPQVSVGPAQAAGQSAVDGGAVRYLEVQGSPAFREVRDRYRRFVFPMTAAFLGWYLLYLVAATTAPGLMAHKVAGELNVAMVAGLAQFASTFLLTWAYARHARVRRDRRALDLRWALATGTGRGRAR</sequence>
<dbReference type="PANTHER" id="PTHR38441:SF1">
    <property type="entry name" value="MEMBRANE PROTEIN"/>
    <property type="match status" value="1"/>
</dbReference>
<organism evidence="2 3">
    <name type="scientific">Actinacidiphila acidipaludis</name>
    <dbReference type="NCBI Taxonomy" id="2873382"/>
    <lineage>
        <taxon>Bacteria</taxon>
        <taxon>Bacillati</taxon>
        <taxon>Actinomycetota</taxon>
        <taxon>Actinomycetes</taxon>
        <taxon>Kitasatosporales</taxon>
        <taxon>Streptomycetaceae</taxon>
        <taxon>Actinacidiphila</taxon>
    </lineage>
</organism>
<comment type="caution">
    <text evidence="2">The sequence shown here is derived from an EMBL/GenBank/DDBJ whole genome shotgun (WGS) entry which is preliminary data.</text>
</comment>
<proteinExistence type="predicted"/>
<dbReference type="InterPro" id="IPR007436">
    <property type="entry name" value="DUF485"/>
</dbReference>
<keyword evidence="1" id="KW-0812">Transmembrane</keyword>
<dbReference type="EMBL" id="JAINZZ010000013">
    <property type="protein sequence ID" value="MBY8878685.1"/>
    <property type="molecule type" value="Genomic_DNA"/>
</dbReference>
<evidence type="ECO:0000313" key="3">
    <source>
        <dbReference type="Proteomes" id="UP000778578"/>
    </source>
</evidence>
<dbReference type="Pfam" id="PF04341">
    <property type="entry name" value="DUF485"/>
    <property type="match status" value="1"/>
</dbReference>
<evidence type="ECO:0000256" key="1">
    <source>
        <dbReference type="SAM" id="Phobius"/>
    </source>
</evidence>
<keyword evidence="1" id="KW-1133">Transmembrane helix</keyword>
<reference evidence="2 3" key="1">
    <citation type="submission" date="2021-08" db="EMBL/GenBank/DDBJ databases">
        <title>WGS of actinomycetes from Thailand.</title>
        <authorList>
            <person name="Thawai C."/>
        </authorList>
    </citation>
    <scope>NUCLEOTIDE SEQUENCE [LARGE SCALE GENOMIC DNA]</scope>
    <source>
        <strain evidence="2 3">PLK6-54</strain>
    </source>
</reference>
<keyword evidence="1" id="KW-0472">Membrane</keyword>
<protein>
    <submittedName>
        <fullName evidence="2">DUF485 domain-containing protein</fullName>
    </submittedName>
</protein>
<feature type="transmembrane region" description="Helical" evidence="1">
    <location>
        <begin position="69"/>
        <end position="91"/>
    </location>
</feature>
<name>A0ABS7Q8E4_9ACTN</name>
<evidence type="ECO:0000313" key="2">
    <source>
        <dbReference type="EMBL" id="MBY8878685.1"/>
    </source>
</evidence>
<gene>
    <name evidence="2" type="ORF">K7862_13715</name>
</gene>
<dbReference type="PANTHER" id="PTHR38441">
    <property type="entry name" value="INTEGRAL MEMBRANE PROTEIN-RELATED"/>
    <property type="match status" value="1"/>
</dbReference>
<dbReference type="Proteomes" id="UP000778578">
    <property type="component" value="Unassembled WGS sequence"/>
</dbReference>
<accession>A0ABS7Q8E4</accession>
<keyword evidence="3" id="KW-1185">Reference proteome</keyword>